<evidence type="ECO:0000259" key="1">
    <source>
        <dbReference type="Pfam" id="PF19905"/>
    </source>
</evidence>
<name>A0A8S5M6K3_9CAUD</name>
<feature type="domain" description="DUF6378" evidence="1">
    <location>
        <begin position="16"/>
        <end position="104"/>
    </location>
</feature>
<proteinExistence type="predicted"/>
<dbReference type="EMBL" id="BK014835">
    <property type="protein sequence ID" value="DAD77858.1"/>
    <property type="molecule type" value="Genomic_DNA"/>
</dbReference>
<accession>A0A8S5M6K3</accession>
<reference evidence="2" key="1">
    <citation type="journal article" date="2021" name="Proc. Natl. Acad. Sci. U.S.A.">
        <title>A Catalog of Tens of Thousands of Viruses from Human Metagenomes Reveals Hidden Associations with Chronic Diseases.</title>
        <authorList>
            <person name="Tisza M.J."/>
            <person name="Buck C.B."/>
        </authorList>
    </citation>
    <scope>NUCLEOTIDE SEQUENCE</scope>
    <source>
        <strain evidence="2">Ct73V17</strain>
    </source>
</reference>
<sequence length="110" mass="12327">MKKYVKENIFDSREAILEEAERIVSQDRNKEYGGPENSFSLIAKLWEPVIRSRCVADGTEVKVDEVTVALLMALLKIARASSNQNHIDSWIDCCGYMACGGELAMLEVKS</sequence>
<dbReference type="InterPro" id="IPR045958">
    <property type="entry name" value="DUF6378"/>
</dbReference>
<organism evidence="2">
    <name type="scientific">Siphoviridae sp. ct73V17</name>
    <dbReference type="NCBI Taxonomy" id="2826302"/>
    <lineage>
        <taxon>Viruses</taxon>
        <taxon>Duplodnaviria</taxon>
        <taxon>Heunggongvirae</taxon>
        <taxon>Uroviricota</taxon>
        <taxon>Caudoviricetes</taxon>
    </lineage>
</organism>
<dbReference type="Pfam" id="PF19905">
    <property type="entry name" value="DUF6378"/>
    <property type="match status" value="1"/>
</dbReference>
<protein>
    <recommendedName>
        <fullName evidence="1">DUF6378 domain-containing protein</fullName>
    </recommendedName>
</protein>
<evidence type="ECO:0000313" key="2">
    <source>
        <dbReference type="EMBL" id="DAD77858.1"/>
    </source>
</evidence>